<name>A0ABV1FSB3_9BACT</name>
<accession>A0ABV1FSB3</accession>
<proteinExistence type="predicted"/>
<feature type="domain" description="DUF5675" evidence="1">
    <location>
        <begin position="4"/>
        <end position="125"/>
    </location>
</feature>
<dbReference type="Pfam" id="PF18925">
    <property type="entry name" value="DUF5675"/>
    <property type="match status" value="1"/>
</dbReference>
<dbReference type="RefSeq" id="WP_215760222.1">
    <property type="nucleotide sequence ID" value="NZ_JAHKBE010000034.1"/>
</dbReference>
<comment type="caution">
    <text evidence="2">The sequence shown here is derived from an EMBL/GenBank/DDBJ whole genome shotgun (WGS) entry which is preliminary data.</text>
</comment>
<reference evidence="2 3" key="1">
    <citation type="submission" date="2024-04" db="EMBL/GenBank/DDBJ databases">
        <title>Human intestinal bacterial collection.</title>
        <authorList>
            <person name="Pauvert C."/>
            <person name="Hitch T.C.A."/>
            <person name="Clavel T."/>
        </authorList>
    </citation>
    <scope>NUCLEOTIDE SEQUENCE [LARGE SCALE GENOMIC DNA]</scope>
    <source>
        <strain evidence="2 3">CLA-AA-H145</strain>
    </source>
</reference>
<evidence type="ECO:0000259" key="1">
    <source>
        <dbReference type="Pfam" id="PF18925"/>
    </source>
</evidence>
<dbReference type="Proteomes" id="UP001487296">
    <property type="component" value="Unassembled WGS sequence"/>
</dbReference>
<gene>
    <name evidence="2" type="ORF">AAAT34_08990</name>
</gene>
<evidence type="ECO:0000313" key="2">
    <source>
        <dbReference type="EMBL" id="MEQ2487185.1"/>
    </source>
</evidence>
<dbReference type="EMBL" id="JBBNFP010000035">
    <property type="protein sequence ID" value="MEQ2487185.1"/>
    <property type="molecule type" value="Genomic_DNA"/>
</dbReference>
<sequence length="157" mass="17683">MQLTLQRYFFSDNYTLGRLYSGNHLICETLEPPSSHLNKHNPLRLIRKAKADGKRAIPKGVYELVMSYSPRFGKRYPRLHGVPGYEGILIHPGNYPADTKGCILPGWNRHPGMVSGSIAATAEIIGIAERAAAWGEKLTLKVVEEHYERSEYFDEVA</sequence>
<evidence type="ECO:0000313" key="3">
    <source>
        <dbReference type="Proteomes" id="UP001487296"/>
    </source>
</evidence>
<protein>
    <submittedName>
        <fullName evidence="2">DUF5675 family protein</fullName>
    </submittedName>
</protein>
<keyword evidence="3" id="KW-1185">Reference proteome</keyword>
<organism evidence="2 3">
    <name type="scientific">Hallella faecis</name>
    <dbReference type="NCBI Taxonomy" id="2841596"/>
    <lineage>
        <taxon>Bacteria</taxon>
        <taxon>Pseudomonadati</taxon>
        <taxon>Bacteroidota</taxon>
        <taxon>Bacteroidia</taxon>
        <taxon>Bacteroidales</taxon>
        <taxon>Prevotellaceae</taxon>
        <taxon>Hallella</taxon>
    </lineage>
</organism>
<dbReference type="InterPro" id="IPR043732">
    <property type="entry name" value="DUF5675"/>
</dbReference>